<dbReference type="InterPro" id="IPR009030">
    <property type="entry name" value="Growth_fac_rcpt_cys_sf"/>
</dbReference>
<feature type="non-terminal residue" evidence="12">
    <location>
        <position position="1710"/>
    </location>
</feature>
<evidence type="ECO:0000256" key="4">
    <source>
        <dbReference type="ARBA" id="ARBA00022729"/>
    </source>
</evidence>
<dbReference type="OrthoDB" id="431631at2759"/>
<evidence type="ECO:0000256" key="10">
    <source>
        <dbReference type="SAM" id="Coils"/>
    </source>
</evidence>
<dbReference type="EMBL" id="CAMXCT020000583">
    <property type="protein sequence ID" value="CAL1134137.1"/>
    <property type="molecule type" value="Genomic_DNA"/>
</dbReference>
<evidence type="ECO:0000256" key="8">
    <source>
        <dbReference type="ARBA" id="ARBA00023180"/>
    </source>
</evidence>
<dbReference type="SUPFAM" id="SSF52058">
    <property type="entry name" value="L domain-like"/>
    <property type="match status" value="2"/>
</dbReference>
<keyword evidence="8" id="KW-0325">Glycoprotein</keyword>
<evidence type="ECO:0000256" key="9">
    <source>
        <dbReference type="ARBA" id="ARBA00037847"/>
    </source>
</evidence>
<evidence type="ECO:0000256" key="5">
    <source>
        <dbReference type="ARBA" id="ARBA00022989"/>
    </source>
</evidence>
<keyword evidence="4" id="KW-0732">Signal</keyword>
<dbReference type="Proteomes" id="UP001152797">
    <property type="component" value="Unassembled WGS sequence"/>
</dbReference>
<reference evidence="13" key="2">
    <citation type="submission" date="2024-04" db="EMBL/GenBank/DDBJ databases">
        <authorList>
            <person name="Chen Y."/>
            <person name="Shah S."/>
            <person name="Dougan E. K."/>
            <person name="Thang M."/>
            <person name="Chan C."/>
        </authorList>
    </citation>
    <scope>NUCLEOTIDE SEQUENCE [LARGE SCALE GENOMIC DNA]</scope>
</reference>
<feature type="transmembrane region" description="Helical" evidence="11">
    <location>
        <begin position="864"/>
        <end position="886"/>
    </location>
</feature>
<evidence type="ECO:0000256" key="3">
    <source>
        <dbReference type="ARBA" id="ARBA00022692"/>
    </source>
</evidence>
<dbReference type="GO" id="GO:0005886">
    <property type="term" value="C:plasma membrane"/>
    <property type="evidence" value="ECO:0007669"/>
    <property type="project" value="UniProtKB-SubCell"/>
</dbReference>
<gene>
    <name evidence="12" type="ORF">C1SCF055_LOCUS8620</name>
</gene>
<name>A0A9P1BW26_9DINO</name>
<feature type="coiled-coil region" evidence="10">
    <location>
        <begin position="1632"/>
        <end position="1659"/>
    </location>
</feature>
<dbReference type="PANTHER" id="PTHR48052">
    <property type="entry name" value="UNNAMED PRODUCT"/>
    <property type="match status" value="1"/>
</dbReference>
<reference evidence="12" key="1">
    <citation type="submission" date="2022-10" db="EMBL/GenBank/DDBJ databases">
        <authorList>
            <person name="Chen Y."/>
            <person name="Dougan E. K."/>
            <person name="Chan C."/>
            <person name="Rhodes N."/>
            <person name="Thang M."/>
        </authorList>
    </citation>
    <scope>NUCLEOTIDE SEQUENCE</scope>
</reference>
<dbReference type="GO" id="GO:0012505">
    <property type="term" value="C:endomembrane system"/>
    <property type="evidence" value="ECO:0007669"/>
    <property type="project" value="UniProtKB-SubCell"/>
</dbReference>
<accession>A0A9P1BW26</accession>
<dbReference type="SUPFAM" id="SSF57184">
    <property type="entry name" value="Growth factor receptor domain"/>
    <property type="match status" value="1"/>
</dbReference>
<protein>
    <submittedName>
        <fullName evidence="14">Probably inactive leucine-rich repeat receptor-like protein kinase At3g28040</fullName>
    </submittedName>
</protein>
<dbReference type="GO" id="GO:0016301">
    <property type="term" value="F:kinase activity"/>
    <property type="evidence" value="ECO:0007669"/>
    <property type="project" value="UniProtKB-KW"/>
</dbReference>
<evidence type="ECO:0000256" key="7">
    <source>
        <dbReference type="ARBA" id="ARBA00023170"/>
    </source>
</evidence>
<dbReference type="PANTHER" id="PTHR48052:SF8">
    <property type="entry name" value="LRR RECEPTOR-LIKE SERINE_THREONINE-PROTEIN KINASE FLS2"/>
    <property type="match status" value="1"/>
</dbReference>
<evidence type="ECO:0000256" key="2">
    <source>
        <dbReference type="ARBA" id="ARBA00022475"/>
    </source>
</evidence>
<comment type="caution">
    <text evidence="12">The sequence shown here is derived from an EMBL/GenBank/DDBJ whole genome shotgun (WGS) entry which is preliminary data.</text>
</comment>
<keyword evidence="2" id="KW-1003">Cell membrane</keyword>
<feature type="transmembrane region" description="Helical" evidence="11">
    <location>
        <begin position="99"/>
        <end position="119"/>
    </location>
</feature>
<keyword evidence="15" id="KW-1185">Reference proteome</keyword>
<evidence type="ECO:0000313" key="14">
    <source>
        <dbReference type="EMBL" id="CAL4768074.1"/>
    </source>
</evidence>
<keyword evidence="3 11" id="KW-0812">Transmembrane</keyword>
<evidence type="ECO:0000313" key="13">
    <source>
        <dbReference type="EMBL" id="CAL1134137.1"/>
    </source>
</evidence>
<feature type="non-terminal residue" evidence="12">
    <location>
        <position position="1"/>
    </location>
</feature>
<organism evidence="12">
    <name type="scientific">Cladocopium goreaui</name>
    <dbReference type="NCBI Taxonomy" id="2562237"/>
    <lineage>
        <taxon>Eukaryota</taxon>
        <taxon>Sar</taxon>
        <taxon>Alveolata</taxon>
        <taxon>Dinophyceae</taxon>
        <taxon>Suessiales</taxon>
        <taxon>Symbiodiniaceae</taxon>
        <taxon>Cladocopium</taxon>
    </lineage>
</organism>
<comment type="subcellular location">
    <subcellularLocation>
        <location evidence="1">Cell membrane</location>
    </subcellularLocation>
    <subcellularLocation>
        <location evidence="9">Endomembrane system</location>
        <topology evidence="9">Single-pass membrane protein</topology>
    </subcellularLocation>
</comment>
<dbReference type="InterPro" id="IPR027417">
    <property type="entry name" value="P-loop_NTPase"/>
</dbReference>
<keyword evidence="14" id="KW-0808">Transferase</keyword>
<dbReference type="EMBL" id="CAMXCT030000583">
    <property type="protein sequence ID" value="CAL4768074.1"/>
    <property type="molecule type" value="Genomic_DNA"/>
</dbReference>
<evidence type="ECO:0000256" key="6">
    <source>
        <dbReference type="ARBA" id="ARBA00023136"/>
    </source>
</evidence>
<keyword evidence="5 11" id="KW-1133">Transmembrane helix</keyword>
<keyword evidence="6 11" id="KW-0472">Membrane</keyword>
<evidence type="ECO:0000313" key="12">
    <source>
        <dbReference type="EMBL" id="CAI3980762.1"/>
    </source>
</evidence>
<proteinExistence type="predicted"/>
<keyword evidence="14" id="KW-0418">Kinase</keyword>
<feature type="transmembrane region" description="Helical" evidence="11">
    <location>
        <begin position="1094"/>
        <end position="1116"/>
    </location>
</feature>
<feature type="transmembrane region" description="Helical" evidence="11">
    <location>
        <begin position="1004"/>
        <end position="1027"/>
    </location>
</feature>
<dbReference type="Gene3D" id="3.40.50.300">
    <property type="entry name" value="P-loop containing nucleotide triphosphate hydrolases"/>
    <property type="match status" value="1"/>
</dbReference>
<evidence type="ECO:0000256" key="11">
    <source>
        <dbReference type="SAM" id="Phobius"/>
    </source>
</evidence>
<sequence length="1710" mass="186305">EMYGESLGILKNYRVLNVAITRAKYGLICVGNADVLSKGSKDFNAFIHSLSRIAGVEQRLMLKRITLEPWGTHAYLDALGMEKVANLLQQRSALIENSFVSYGFHLMLAAVLYGLIVVFSQKTLAERPSRLRVSLAADEDLGEISEITPSAATASGAAQLPGAGCQQEEALLAALRDLGVTSISDFRELKCGEFVDQVHLNQGCVTWSGCSVTEIRLDERDDPLGALSDSFLGLPDLEVLKLEVPPIRGNLHSLRNCRKLKELRLSGIEGSLISLQNCTSLEILEIADTKKVEGDLLSLRNCNFLRELRLYGSQIEGNLTSLQNCTSLELLSLGRTKVGGDLLGLQNCTRLQDLWLDRTRVHGNLNAFGVLRNLEFFDLSHTNTSGELESLRHPPRLERFFVGGTKIKGACLEDFDVRAALGELGLKDPELKNLDLHATKILKFSQRNDCDLVEINLGGRSDLSGRLGNKIQQLEKLQVLILKGTKVSGDLQTLKNAKDLERLDLFGTEVTGDIDLLRMLPSLFDVDVSKTRVTGQLNCDYLEYSWKPGNFFPTWFKSLNVADTNTSIILSGLFDSINFCSSLVFLDLSGTRVENTSTAGLLESLQLCSSLTTLKVRGCKLTGTLPDIAAWPLANALMSLDLSSNRLSRVEAIPPRCDTFSVFGNEGISFAPGVLQKAVAESVFLDLRDLTLANAEGLGISCRACPANSFKEDYDGECQKCPAGSEAPEGSITRQECKCKLGDLFNMTGTWKCGCPAQHVLLEDSCMKCERLHLNCSSPGTEAVSAQPLAGYLRLGNRARAFECLSPNTRCIASNLKASHCHDGYAGQLCMECGPGFYASGGLCEQCTETSAIQSFQSLRQDSGLVLAAVAAVMMLVLALIAGLCWTRPSNAATAQSEMLTSGGSKVLTALKMQLKAQAPLLLQMVQLWSVLAVLATSQSDYTNTFEGGKLTDVANATNTPTNHTSKSFILWELPYVKVVQLSVSNLKGAVNLQCKFDGATVRLAFALAAPVFPLLVLVCCLILEVVNRGAGIAAALQALTLLYVGGASSCADLLSCQDLDGAGETLPKEFVFRKSIPYILCESSSPVKTVVDAVGYIAAVCYGIVIPVCLLYVYARQRTMLRSSKVTVSYASCKGNLRVYMQKLLQSETVKSSAKEDEFSRCLVASAAAHTAVHLRGRVGFQLADGAAVVKPVSVGSQSNMDLNADLLAVLGPEDAQEHAKTLRCQSLAKMLTERVVLQDIIQSDRVLLGGKQLLLKYRFCQNLWMEIAQKLVAVALVSVVNSADALQFSLGIALTMAATSLMVQPYLQQQVNTLQCFCFVCLGLAALSFKCQCPWLSRAALLLPFVLSTFQALRPDSVEALAIRLWEELEPRMEALKQGETVEVTAAFLETGLITLEAAQGVLRARVEPYMRCGFDGEQVPSCSLERDVGTNSKFTRMGTTQALQANHAEEEMSRCREVQPHQDGEKVLRDTQGHVCNICSPRIMDFEHIVGHEDLRIFQVLKPKIDACVAGEASDGFSLESKQSKQSLATEVFGVFVCGTASYDNKASFVDRLAAKVSNGTRTCRSSQTHLWHLLGDFQEDFSPTMLLMLDPAPAAQADTMKTLQFGQRLQSSLLRFGPRHIGSADAWHQDVLDEVQKMKLQIEKKNKEIAEAKVSPKAQRAPLLQAQAGVKFPKVNFSQPVACGVSNQWRQVHGHFKTAGDSVMLQ</sequence>
<dbReference type="InterPro" id="IPR032675">
    <property type="entry name" value="LRR_dom_sf"/>
</dbReference>
<evidence type="ECO:0000313" key="15">
    <source>
        <dbReference type="Proteomes" id="UP001152797"/>
    </source>
</evidence>
<dbReference type="Gene3D" id="3.80.10.10">
    <property type="entry name" value="Ribonuclease Inhibitor"/>
    <property type="match status" value="3"/>
</dbReference>
<keyword evidence="7 14" id="KW-0675">Receptor</keyword>
<dbReference type="EMBL" id="CAMXCT010000583">
    <property type="protein sequence ID" value="CAI3980762.1"/>
    <property type="molecule type" value="Genomic_DNA"/>
</dbReference>
<keyword evidence="10" id="KW-0175">Coiled coil</keyword>
<evidence type="ECO:0000256" key="1">
    <source>
        <dbReference type="ARBA" id="ARBA00004236"/>
    </source>
</evidence>